<dbReference type="InterPro" id="IPR036890">
    <property type="entry name" value="HATPase_C_sf"/>
</dbReference>
<evidence type="ECO:0000256" key="1">
    <source>
        <dbReference type="ARBA" id="ARBA00000085"/>
    </source>
</evidence>
<dbReference type="AlphaFoldDB" id="A0A926NNL4"/>
<dbReference type="SUPFAM" id="SSF55874">
    <property type="entry name" value="ATPase domain of HSP90 chaperone/DNA topoisomerase II/histidine kinase"/>
    <property type="match status" value="1"/>
</dbReference>
<comment type="catalytic activity">
    <reaction evidence="1">
        <text>ATP + protein L-histidine = ADP + protein N-phospho-L-histidine.</text>
        <dbReference type="EC" id="2.7.13.3"/>
    </reaction>
</comment>
<evidence type="ECO:0000313" key="8">
    <source>
        <dbReference type="Proteomes" id="UP000619078"/>
    </source>
</evidence>
<dbReference type="PANTHER" id="PTHR43547">
    <property type="entry name" value="TWO-COMPONENT HISTIDINE KINASE"/>
    <property type="match status" value="1"/>
</dbReference>
<evidence type="ECO:0000259" key="6">
    <source>
        <dbReference type="PROSITE" id="PS50109"/>
    </source>
</evidence>
<dbReference type="SUPFAM" id="SSF47384">
    <property type="entry name" value="Homodimeric domain of signal transducing histidine kinase"/>
    <property type="match status" value="1"/>
</dbReference>
<dbReference type="SMART" id="SM00065">
    <property type="entry name" value="GAF"/>
    <property type="match status" value="1"/>
</dbReference>
<gene>
    <name evidence="7" type="ORF">IDJ76_15305</name>
</gene>
<evidence type="ECO:0000256" key="2">
    <source>
        <dbReference type="ARBA" id="ARBA00012438"/>
    </source>
</evidence>
<dbReference type="EC" id="2.7.13.3" evidence="2"/>
<proteinExistence type="predicted"/>
<dbReference type="InterPro" id="IPR003018">
    <property type="entry name" value="GAF"/>
</dbReference>
<dbReference type="InterPro" id="IPR004358">
    <property type="entry name" value="Sig_transdc_His_kin-like_C"/>
</dbReference>
<accession>A0A926NNL4</accession>
<dbReference type="Pfam" id="PF00512">
    <property type="entry name" value="HisKA"/>
    <property type="match status" value="1"/>
</dbReference>
<keyword evidence="4" id="KW-0808">Transferase</keyword>
<evidence type="ECO:0000256" key="5">
    <source>
        <dbReference type="ARBA" id="ARBA00022777"/>
    </source>
</evidence>
<dbReference type="InterPro" id="IPR029016">
    <property type="entry name" value="GAF-like_dom_sf"/>
</dbReference>
<dbReference type="Pfam" id="PF02518">
    <property type="entry name" value="HATPase_c"/>
    <property type="match status" value="1"/>
</dbReference>
<dbReference type="Proteomes" id="UP000619078">
    <property type="component" value="Unassembled WGS sequence"/>
</dbReference>
<dbReference type="PROSITE" id="PS50109">
    <property type="entry name" value="HIS_KIN"/>
    <property type="match status" value="1"/>
</dbReference>
<keyword evidence="8" id="KW-1185">Reference proteome</keyword>
<dbReference type="GO" id="GO:0000155">
    <property type="term" value="F:phosphorelay sensor kinase activity"/>
    <property type="evidence" value="ECO:0007669"/>
    <property type="project" value="InterPro"/>
</dbReference>
<keyword evidence="3" id="KW-0597">Phosphoprotein</keyword>
<organism evidence="7 8">
    <name type="scientific">Mucilaginibacter glaciei</name>
    <dbReference type="NCBI Taxonomy" id="2772109"/>
    <lineage>
        <taxon>Bacteria</taxon>
        <taxon>Pseudomonadati</taxon>
        <taxon>Bacteroidota</taxon>
        <taxon>Sphingobacteriia</taxon>
        <taxon>Sphingobacteriales</taxon>
        <taxon>Sphingobacteriaceae</taxon>
        <taxon>Mucilaginibacter</taxon>
    </lineage>
</organism>
<dbReference type="FunFam" id="3.30.565.10:FF:000006">
    <property type="entry name" value="Sensor histidine kinase WalK"/>
    <property type="match status" value="1"/>
</dbReference>
<keyword evidence="5 7" id="KW-0418">Kinase</keyword>
<name>A0A926NNL4_9SPHI</name>
<dbReference type="InterPro" id="IPR003594">
    <property type="entry name" value="HATPase_dom"/>
</dbReference>
<dbReference type="InterPro" id="IPR005467">
    <property type="entry name" value="His_kinase_dom"/>
</dbReference>
<dbReference type="SMART" id="SM00387">
    <property type="entry name" value="HATPase_c"/>
    <property type="match status" value="1"/>
</dbReference>
<dbReference type="SMART" id="SM00388">
    <property type="entry name" value="HisKA"/>
    <property type="match status" value="1"/>
</dbReference>
<evidence type="ECO:0000256" key="3">
    <source>
        <dbReference type="ARBA" id="ARBA00022553"/>
    </source>
</evidence>
<dbReference type="CDD" id="cd00082">
    <property type="entry name" value="HisKA"/>
    <property type="match status" value="1"/>
</dbReference>
<dbReference type="PANTHER" id="PTHR43547:SF2">
    <property type="entry name" value="HYBRID SIGNAL TRANSDUCTION HISTIDINE KINASE C"/>
    <property type="match status" value="1"/>
</dbReference>
<evidence type="ECO:0000313" key="7">
    <source>
        <dbReference type="EMBL" id="MBD1394476.1"/>
    </source>
</evidence>
<sequence length="400" mass="44637">MDPFLKTVSLIPLNDEERLRKLYKYEILDTPADKTFDKIATLAAQIFDTPIAFVSFVDRDRVFFKAKVGKTAGDNELPEDTIATLAVLSADTTVFSDILTEPKLKDTLLPIADNSIRFYAGTPIKTPDGFLLGTVSVVDDVPREATAKQLDMLKCLSDIILDELELRQTTRNIVRVQTDLMNIAVHDIKNPLTAISLFSNLIEQRSGQDTVKSMAGKIFNAAKRILGDLEELLSHAKTENGVMMLQFEDVDSAQLITKAVNNLQVLANQKDQKILMQLNCKSIARFDESRVLEIFENLLSNAIKYSHHNSWINVRSDEVDGNLIVEFKDQGQGLNEDDMQKLFTKFARLSAIPTNKETSNGLGLSIAKILVELHNGKIWATSDGKDKGCSFFVSLPLKQN</sequence>
<dbReference type="EMBL" id="JACWMX010000006">
    <property type="protein sequence ID" value="MBD1394476.1"/>
    <property type="molecule type" value="Genomic_DNA"/>
</dbReference>
<comment type="caution">
    <text evidence="7">The sequence shown here is derived from an EMBL/GenBank/DDBJ whole genome shotgun (WGS) entry which is preliminary data.</text>
</comment>
<dbReference type="InterPro" id="IPR036097">
    <property type="entry name" value="HisK_dim/P_sf"/>
</dbReference>
<dbReference type="InterPro" id="IPR003661">
    <property type="entry name" value="HisK_dim/P_dom"/>
</dbReference>
<reference evidence="7" key="1">
    <citation type="submission" date="2020-09" db="EMBL/GenBank/DDBJ databases">
        <title>Novel species of Mucilaginibacter isolated from a glacier on the Tibetan Plateau.</title>
        <authorList>
            <person name="Liu Q."/>
            <person name="Xin Y.-H."/>
        </authorList>
    </citation>
    <scope>NUCLEOTIDE SEQUENCE</scope>
    <source>
        <strain evidence="7">ZB1P21</strain>
    </source>
</reference>
<dbReference type="Gene3D" id="1.10.287.130">
    <property type="match status" value="1"/>
</dbReference>
<evidence type="ECO:0000256" key="4">
    <source>
        <dbReference type="ARBA" id="ARBA00022679"/>
    </source>
</evidence>
<dbReference type="Gene3D" id="3.30.450.40">
    <property type="match status" value="1"/>
</dbReference>
<dbReference type="PRINTS" id="PR00344">
    <property type="entry name" value="BCTRLSENSOR"/>
</dbReference>
<dbReference type="Gene3D" id="3.30.565.10">
    <property type="entry name" value="Histidine kinase-like ATPase, C-terminal domain"/>
    <property type="match status" value="1"/>
</dbReference>
<protein>
    <recommendedName>
        <fullName evidence="2">histidine kinase</fullName>
        <ecNumber evidence="2">2.7.13.3</ecNumber>
    </recommendedName>
</protein>
<dbReference type="RefSeq" id="WP_191164220.1">
    <property type="nucleotide sequence ID" value="NZ_JACWMX010000006.1"/>
</dbReference>
<dbReference type="SUPFAM" id="SSF55781">
    <property type="entry name" value="GAF domain-like"/>
    <property type="match status" value="1"/>
</dbReference>
<feature type="domain" description="Histidine kinase" evidence="6">
    <location>
        <begin position="183"/>
        <end position="399"/>
    </location>
</feature>
<dbReference type="Pfam" id="PF01590">
    <property type="entry name" value="GAF"/>
    <property type="match status" value="1"/>
</dbReference>